<protein>
    <submittedName>
        <fullName evidence="1">Uncharacterized protein</fullName>
    </submittedName>
</protein>
<name>A0AAQ3QMG2_9LILI</name>
<evidence type="ECO:0000313" key="1">
    <source>
        <dbReference type="EMBL" id="WOL18096.1"/>
    </source>
</evidence>
<dbReference type="AlphaFoldDB" id="A0AAQ3QMG2"/>
<evidence type="ECO:0000313" key="2">
    <source>
        <dbReference type="Proteomes" id="UP001327560"/>
    </source>
</evidence>
<sequence length="175" mass="19994">MRRRRPWRIQRRRPGGDIWDFDMLCATVVLQTQGVSAGKTRLKEAVAEEGGEEEDGHTLLRSTLPFSFHIFFYRDISVSLLEVSVVGSKHPRTVRMRTWKSPSWILKTSNNQEAEEGREVVDHLSTKQIIINDLDYGNNLSKDTGPRNLNSLYELVLIVAVYNVADICFSSKASR</sequence>
<dbReference type="EMBL" id="CP136897">
    <property type="protein sequence ID" value="WOL18096.1"/>
    <property type="molecule type" value="Genomic_DNA"/>
</dbReference>
<dbReference type="Proteomes" id="UP001327560">
    <property type="component" value="Chromosome 8"/>
</dbReference>
<accession>A0AAQ3QMG2</accession>
<reference evidence="1 2" key="1">
    <citation type="submission" date="2023-10" db="EMBL/GenBank/DDBJ databases">
        <title>Chromosome-scale genome assembly provides insights into flower coloration mechanisms of Canna indica.</title>
        <authorList>
            <person name="Li C."/>
        </authorList>
    </citation>
    <scope>NUCLEOTIDE SEQUENCE [LARGE SCALE GENOMIC DNA]</scope>
    <source>
        <tissue evidence="1">Flower</tissue>
    </source>
</reference>
<proteinExistence type="predicted"/>
<gene>
    <name evidence="1" type="ORF">Cni_G26889</name>
</gene>
<keyword evidence="2" id="KW-1185">Reference proteome</keyword>
<organism evidence="1 2">
    <name type="scientific">Canna indica</name>
    <name type="common">Indian-shot</name>
    <dbReference type="NCBI Taxonomy" id="4628"/>
    <lineage>
        <taxon>Eukaryota</taxon>
        <taxon>Viridiplantae</taxon>
        <taxon>Streptophyta</taxon>
        <taxon>Embryophyta</taxon>
        <taxon>Tracheophyta</taxon>
        <taxon>Spermatophyta</taxon>
        <taxon>Magnoliopsida</taxon>
        <taxon>Liliopsida</taxon>
        <taxon>Zingiberales</taxon>
        <taxon>Cannaceae</taxon>
        <taxon>Canna</taxon>
    </lineage>
</organism>